<evidence type="ECO:0000313" key="4">
    <source>
        <dbReference type="Proteomes" id="UP001349994"/>
    </source>
</evidence>
<reference evidence="3 4" key="1">
    <citation type="submission" date="2024-01" db="EMBL/GenBank/DDBJ databases">
        <title>novel species in genus Adlercreutzia.</title>
        <authorList>
            <person name="Liu X."/>
        </authorList>
    </citation>
    <scope>NUCLEOTIDE SEQUENCE [LARGE SCALE GENOMIC DNA]</scope>
    <source>
        <strain evidence="3 4">R7</strain>
    </source>
</reference>
<dbReference type="Proteomes" id="UP001349994">
    <property type="component" value="Unassembled WGS sequence"/>
</dbReference>
<feature type="region of interest" description="Disordered" evidence="1">
    <location>
        <begin position="511"/>
        <end position="535"/>
    </location>
</feature>
<organism evidence="3 4">
    <name type="scientific">Adlercreutzia wanghongyangiae</name>
    <dbReference type="NCBI Taxonomy" id="3111451"/>
    <lineage>
        <taxon>Bacteria</taxon>
        <taxon>Bacillati</taxon>
        <taxon>Actinomycetota</taxon>
        <taxon>Coriobacteriia</taxon>
        <taxon>Eggerthellales</taxon>
        <taxon>Eggerthellaceae</taxon>
        <taxon>Adlercreutzia</taxon>
    </lineage>
</organism>
<sequence length="644" mass="74352">MANVHKNVTGSSYLTTQFWKAQNPEEQELLNELVRRARDTSIPDVEAIKGLGDYIVAQAEADGVEFECAYFARHFLDDPEANDMIDPATGKKFPHLHFVLHVSSKDGKDQGCSFPQWEKYIGINRNRIEKLKPGNTEQRKDNSISYLTHIKYPEKTQYGPEIVYTARGRDYMEVYSQRYSAWNAGRAVISQTKATSKERKALVVEQIVNDQLPWRQLISTKEGVLLYGKYKAEIDTLYAVTAERKRLEKLESYVDNPFKRTNIFFTGDAGHGKSWSAGQLAQHIVDYVRAATGETWTVFDPADGPNGLDDYAGQEIIVFDDLKPSELRWEAMKRFFDPFKPISSFGARYKNSQYCARVNIITCTKNIYEYFYANKTREVDENIEQGLRRIHLYAEAYNLAADTDTTEIDVLPTSDTMRISLKKPVRFSSADPMHLKIDYPRCSKDVLDYTVRYAHQVPADLPAWLRPETAIDLMLEEVMRNNDIPHQRTSKTTQSIADSLILNEQYDTRRNRNITERGRTSEGGKPNWLKQSKEQVQDDRPIVQRVYYSPGCFYLDAPFGKYSIALPSPDDPSDEYRKTHPTFDLYKMRDYLDALIQQDIADYASMVDEEPEPIDFGGNVFNMRAEDLPFELRQYFPTIMTRKR</sequence>
<protein>
    <recommendedName>
        <fullName evidence="2">Helicase superfamily 3 single-stranded DNA/RNA virus domain-containing protein</fullName>
    </recommendedName>
</protein>
<evidence type="ECO:0000313" key="3">
    <source>
        <dbReference type="EMBL" id="MEC4175048.1"/>
    </source>
</evidence>
<keyword evidence="4" id="KW-1185">Reference proteome</keyword>
<feature type="compositionally biased region" description="Basic and acidic residues" evidence="1">
    <location>
        <begin position="511"/>
        <end position="522"/>
    </location>
</feature>
<gene>
    <name evidence="3" type="ORF">VIN30_01105</name>
</gene>
<evidence type="ECO:0000259" key="2">
    <source>
        <dbReference type="Pfam" id="PF00910"/>
    </source>
</evidence>
<comment type="caution">
    <text evidence="3">The sequence shown here is derived from an EMBL/GenBank/DDBJ whole genome shotgun (WGS) entry which is preliminary data.</text>
</comment>
<accession>A0ABU6IFA2</accession>
<dbReference type="RefSeq" id="WP_338208592.1">
    <property type="nucleotide sequence ID" value="NZ_JAYMFF010000002.1"/>
</dbReference>
<feature type="domain" description="Helicase superfamily 3 single-stranded DNA/RNA virus" evidence="2">
    <location>
        <begin position="263"/>
        <end position="326"/>
    </location>
</feature>
<proteinExistence type="predicted"/>
<evidence type="ECO:0000256" key="1">
    <source>
        <dbReference type="SAM" id="MobiDB-lite"/>
    </source>
</evidence>
<dbReference type="InterPro" id="IPR000605">
    <property type="entry name" value="Helicase_SF3_ssDNA/RNA_vir"/>
</dbReference>
<dbReference type="EMBL" id="JAYMFF010000002">
    <property type="protein sequence ID" value="MEC4175048.1"/>
    <property type="molecule type" value="Genomic_DNA"/>
</dbReference>
<dbReference type="Pfam" id="PF00910">
    <property type="entry name" value="RNA_helicase"/>
    <property type="match status" value="1"/>
</dbReference>
<name>A0ABU6IFA2_9ACTN</name>